<sequence>MKLSSPEMEEEWSAEEAYFYSCLFGELLIFIFTVHRKIYSSTSHIPMVGGSFLVQLQHHARHRLPTFQLIFVHVIESLVFVPPPSEEINGTVNEFRNVRPSHMLRHLRTNTYHTRAGPNGLSTSEGCTASLADNF</sequence>
<proteinExistence type="predicted"/>
<organism evidence="1 2">
    <name type="scientific">Datura stramonium</name>
    <name type="common">Jimsonweed</name>
    <name type="synonym">Common thornapple</name>
    <dbReference type="NCBI Taxonomy" id="4076"/>
    <lineage>
        <taxon>Eukaryota</taxon>
        <taxon>Viridiplantae</taxon>
        <taxon>Streptophyta</taxon>
        <taxon>Embryophyta</taxon>
        <taxon>Tracheophyta</taxon>
        <taxon>Spermatophyta</taxon>
        <taxon>Magnoliopsida</taxon>
        <taxon>eudicotyledons</taxon>
        <taxon>Gunneridae</taxon>
        <taxon>Pentapetalae</taxon>
        <taxon>asterids</taxon>
        <taxon>lamiids</taxon>
        <taxon>Solanales</taxon>
        <taxon>Solanaceae</taxon>
        <taxon>Solanoideae</taxon>
        <taxon>Datureae</taxon>
        <taxon>Datura</taxon>
    </lineage>
</organism>
<accession>A0ABS8WHX2</accession>
<name>A0ABS8WHX2_DATST</name>
<evidence type="ECO:0000313" key="1">
    <source>
        <dbReference type="EMBL" id="MCE3050413.1"/>
    </source>
</evidence>
<dbReference type="Proteomes" id="UP000823775">
    <property type="component" value="Unassembled WGS sequence"/>
</dbReference>
<reference evidence="1 2" key="1">
    <citation type="journal article" date="2021" name="BMC Genomics">
        <title>Datura genome reveals duplications of psychoactive alkaloid biosynthetic genes and high mutation rate following tissue culture.</title>
        <authorList>
            <person name="Rajewski A."/>
            <person name="Carter-House D."/>
            <person name="Stajich J."/>
            <person name="Litt A."/>
        </authorList>
    </citation>
    <scope>NUCLEOTIDE SEQUENCE [LARGE SCALE GENOMIC DNA]</scope>
    <source>
        <strain evidence="1">AR-01</strain>
    </source>
</reference>
<comment type="caution">
    <text evidence="1">The sequence shown here is derived from an EMBL/GenBank/DDBJ whole genome shotgun (WGS) entry which is preliminary data.</text>
</comment>
<protein>
    <submittedName>
        <fullName evidence="1">Uncharacterized protein</fullName>
    </submittedName>
</protein>
<dbReference type="EMBL" id="JACEIK010007555">
    <property type="protein sequence ID" value="MCE3050413.1"/>
    <property type="molecule type" value="Genomic_DNA"/>
</dbReference>
<keyword evidence="2" id="KW-1185">Reference proteome</keyword>
<gene>
    <name evidence="1" type="ORF">HAX54_047143</name>
</gene>
<evidence type="ECO:0000313" key="2">
    <source>
        <dbReference type="Proteomes" id="UP000823775"/>
    </source>
</evidence>